<evidence type="ECO:0000313" key="18">
    <source>
        <dbReference type="EMBL" id="MPM90959.1"/>
    </source>
</evidence>
<dbReference type="EC" id="2.7.7.62" evidence="9"/>
<dbReference type="InterPro" id="IPR003203">
    <property type="entry name" value="CobU/CobP"/>
</dbReference>
<evidence type="ECO:0000256" key="10">
    <source>
        <dbReference type="ARBA" id="ARBA00022573"/>
    </source>
</evidence>
<evidence type="ECO:0000256" key="16">
    <source>
        <dbReference type="ARBA" id="ARBA00029570"/>
    </source>
</evidence>
<comment type="catalytic activity">
    <reaction evidence="2">
        <text>adenosylcob(III)inamide phosphate + GTP + H(+) = adenosylcob(III)inamide-GDP + diphosphate</text>
        <dbReference type="Rhea" id="RHEA:22712"/>
        <dbReference type="ChEBI" id="CHEBI:15378"/>
        <dbReference type="ChEBI" id="CHEBI:33019"/>
        <dbReference type="ChEBI" id="CHEBI:37565"/>
        <dbReference type="ChEBI" id="CHEBI:58502"/>
        <dbReference type="ChEBI" id="CHEBI:60487"/>
        <dbReference type="EC" id="2.7.7.62"/>
    </reaction>
</comment>
<dbReference type="PANTHER" id="PTHR34848:SF1">
    <property type="entry name" value="BIFUNCTIONAL ADENOSYLCOBALAMIN BIOSYNTHESIS PROTEIN COBU"/>
    <property type="match status" value="1"/>
</dbReference>
<dbReference type="PIRSF" id="PIRSF006135">
    <property type="entry name" value="CobU"/>
    <property type="match status" value="1"/>
</dbReference>
<comment type="similarity">
    <text evidence="7">Belongs to the CobU/CobP family.</text>
</comment>
<evidence type="ECO:0000256" key="1">
    <source>
        <dbReference type="ARBA" id="ARBA00000312"/>
    </source>
</evidence>
<dbReference type="GO" id="GO:0043752">
    <property type="term" value="F:adenosylcobinamide kinase activity"/>
    <property type="evidence" value="ECO:0007669"/>
    <property type="project" value="UniProtKB-EC"/>
</dbReference>
<evidence type="ECO:0000256" key="7">
    <source>
        <dbReference type="ARBA" id="ARBA00007490"/>
    </source>
</evidence>
<keyword evidence="11 18" id="KW-0808">Transferase</keyword>
<evidence type="ECO:0000256" key="12">
    <source>
        <dbReference type="ARBA" id="ARBA00022741"/>
    </source>
</evidence>
<name>A0A645DNU2_9ZZZZ</name>
<evidence type="ECO:0000256" key="5">
    <source>
        <dbReference type="ARBA" id="ARBA00004692"/>
    </source>
</evidence>
<keyword evidence="12" id="KW-0547">Nucleotide-binding</keyword>
<dbReference type="AlphaFoldDB" id="A0A645DNU2"/>
<evidence type="ECO:0000256" key="6">
    <source>
        <dbReference type="ARBA" id="ARBA00005159"/>
    </source>
</evidence>
<keyword evidence="10" id="KW-0169">Cobalamin biosynthesis</keyword>
<dbReference type="GO" id="GO:0008820">
    <property type="term" value="F:cobinamide phosphate guanylyltransferase activity"/>
    <property type="evidence" value="ECO:0007669"/>
    <property type="project" value="UniProtKB-EC"/>
</dbReference>
<protein>
    <recommendedName>
        <fullName evidence="16">Adenosylcobinamide kinase</fullName>
        <ecNumber evidence="8">2.7.1.156</ecNumber>
        <ecNumber evidence="9">2.7.7.62</ecNumber>
    </recommendedName>
    <alternativeName>
        <fullName evidence="17">Adenosylcobinamide-phosphate guanylyltransferase</fullName>
    </alternativeName>
</protein>
<comment type="pathway">
    <text evidence="6">Cofactor biosynthesis; adenosylcobalamin biosynthesis; adenosylcobalamin from cob(II)yrinate a,c-diamide: step 5/7.</text>
</comment>
<keyword evidence="14" id="KW-0067">ATP-binding</keyword>
<evidence type="ECO:0000256" key="4">
    <source>
        <dbReference type="ARBA" id="ARBA00003889"/>
    </source>
</evidence>
<evidence type="ECO:0000256" key="13">
    <source>
        <dbReference type="ARBA" id="ARBA00022777"/>
    </source>
</evidence>
<accession>A0A645DNU2</accession>
<dbReference type="GO" id="GO:0005524">
    <property type="term" value="F:ATP binding"/>
    <property type="evidence" value="ECO:0007669"/>
    <property type="project" value="UniProtKB-KW"/>
</dbReference>
<dbReference type="InterPro" id="IPR027417">
    <property type="entry name" value="P-loop_NTPase"/>
</dbReference>
<comment type="catalytic activity">
    <reaction evidence="1">
        <text>adenosylcob(III)inamide + ATP = adenosylcob(III)inamide phosphate + ADP + H(+)</text>
        <dbReference type="Rhea" id="RHEA:15769"/>
        <dbReference type="ChEBI" id="CHEBI:2480"/>
        <dbReference type="ChEBI" id="CHEBI:15378"/>
        <dbReference type="ChEBI" id="CHEBI:30616"/>
        <dbReference type="ChEBI" id="CHEBI:58502"/>
        <dbReference type="ChEBI" id="CHEBI:456216"/>
        <dbReference type="EC" id="2.7.1.156"/>
    </reaction>
</comment>
<dbReference type="EMBL" id="VSSQ01038086">
    <property type="protein sequence ID" value="MPM90959.1"/>
    <property type="molecule type" value="Genomic_DNA"/>
</dbReference>
<proteinExistence type="inferred from homology"/>
<evidence type="ECO:0000256" key="2">
    <source>
        <dbReference type="ARBA" id="ARBA00000711"/>
    </source>
</evidence>
<evidence type="ECO:0000256" key="9">
    <source>
        <dbReference type="ARBA" id="ARBA00012523"/>
    </source>
</evidence>
<comment type="function">
    <text evidence="4">Catalyzes ATP-dependent phosphorylation of adenosylcobinamide and addition of GMP to adenosylcobinamide phosphate.</text>
</comment>
<sequence>MRTLVIGGAACGKSEYAEALALDSDGPRYYIATMMPYGDEGLARIEKHRRMRKEKGFITLEQYTDIGSAQIEHGAVALLECLGNLTANALFSPQGSSAEKILDGVLQLENRCETLIIVTNDIFCDGIAYNPSTMRYMQALSALNNALSARFERVVEVVCGIPIYLKGAVG</sequence>
<comment type="pathway">
    <text evidence="5">Cofactor biosynthesis; adenosylcobalamin biosynthesis; adenosylcobalamin from cob(II)yrinate a,c-diamide: step 6/7.</text>
</comment>
<evidence type="ECO:0000256" key="3">
    <source>
        <dbReference type="ARBA" id="ARBA00001522"/>
    </source>
</evidence>
<dbReference type="CDD" id="cd00544">
    <property type="entry name" value="CobU"/>
    <property type="match status" value="1"/>
</dbReference>
<evidence type="ECO:0000256" key="17">
    <source>
        <dbReference type="ARBA" id="ARBA00030571"/>
    </source>
</evidence>
<evidence type="ECO:0000256" key="15">
    <source>
        <dbReference type="ARBA" id="ARBA00023134"/>
    </source>
</evidence>
<dbReference type="PANTHER" id="PTHR34848">
    <property type="match status" value="1"/>
</dbReference>
<reference evidence="18" key="1">
    <citation type="submission" date="2019-08" db="EMBL/GenBank/DDBJ databases">
        <authorList>
            <person name="Kucharzyk K."/>
            <person name="Murdoch R.W."/>
            <person name="Higgins S."/>
            <person name="Loffler F."/>
        </authorList>
    </citation>
    <scope>NUCLEOTIDE SEQUENCE</scope>
</reference>
<dbReference type="GO" id="GO:0009236">
    <property type="term" value="P:cobalamin biosynthetic process"/>
    <property type="evidence" value="ECO:0007669"/>
    <property type="project" value="UniProtKB-KW"/>
</dbReference>
<evidence type="ECO:0000256" key="14">
    <source>
        <dbReference type="ARBA" id="ARBA00022840"/>
    </source>
</evidence>
<keyword evidence="13" id="KW-0418">Kinase</keyword>
<dbReference type="EC" id="2.7.1.156" evidence="8"/>
<keyword evidence="15" id="KW-0342">GTP-binding</keyword>
<comment type="caution">
    <text evidence="18">The sequence shown here is derived from an EMBL/GenBank/DDBJ whole genome shotgun (WGS) entry which is preliminary data.</text>
</comment>
<dbReference type="SUPFAM" id="SSF52540">
    <property type="entry name" value="P-loop containing nucleoside triphosphate hydrolases"/>
    <property type="match status" value="1"/>
</dbReference>
<dbReference type="Gene3D" id="3.40.50.300">
    <property type="entry name" value="P-loop containing nucleotide triphosphate hydrolases"/>
    <property type="match status" value="1"/>
</dbReference>
<comment type="catalytic activity">
    <reaction evidence="3">
        <text>adenosylcob(III)inamide + GTP = adenosylcob(III)inamide phosphate + GDP + H(+)</text>
        <dbReference type="Rhea" id="RHEA:15765"/>
        <dbReference type="ChEBI" id="CHEBI:2480"/>
        <dbReference type="ChEBI" id="CHEBI:15378"/>
        <dbReference type="ChEBI" id="CHEBI:37565"/>
        <dbReference type="ChEBI" id="CHEBI:58189"/>
        <dbReference type="ChEBI" id="CHEBI:58502"/>
        <dbReference type="EC" id="2.7.1.156"/>
    </reaction>
</comment>
<gene>
    <name evidence="18" type="primary">cobU_13</name>
    <name evidence="18" type="ORF">SDC9_138082</name>
</gene>
<evidence type="ECO:0000256" key="11">
    <source>
        <dbReference type="ARBA" id="ARBA00022679"/>
    </source>
</evidence>
<dbReference type="Pfam" id="PF02283">
    <property type="entry name" value="CobU"/>
    <property type="match status" value="1"/>
</dbReference>
<evidence type="ECO:0000256" key="8">
    <source>
        <dbReference type="ARBA" id="ARBA00012016"/>
    </source>
</evidence>
<dbReference type="GO" id="GO:0005525">
    <property type="term" value="F:GTP binding"/>
    <property type="evidence" value="ECO:0007669"/>
    <property type="project" value="UniProtKB-KW"/>
</dbReference>
<organism evidence="18">
    <name type="scientific">bioreactor metagenome</name>
    <dbReference type="NCBI Taxonomy" id="1076179"/>
    <lineage>
        <taxon>unclassified sequences</taxon>
        <taxon>metagenomes</taxon>
        <taxon>ecological metagenomes</taxon>
    </lineage>
</organism>